<dbReference type="OrthoDB" id="10259236at2759"/>
<dbReference type="Gene3D" id="3.90.79.10">
    <property type="entry name" value="Nucleoside Triphosphate Pyrophosphohydrolase"/>
    <property type="match status" value="1"/>
</dbReference>
<feature type="domain" description="Nudix hydrolase" evidence="3">
    <location>
        <begin position="50"/>
        <end position="95"/>
    </location>
</feature>
<keyword evidence="5" id="KW-1185">Reference proteome</keyword>
<dbReference type="RefSeq" id="XP_020128361.1">
    <property type="nucleotide sequence ID" value="XM_020275858.1"/>
</dbReference>
<sequence>MPDRIQELLAVRVPAQPRPVHDSAPSVAASFPSEDLVIGCGVAIFHVASARVVLCYHTRKHYWFLPKGRREAGEGCTHAAEREGFEESGYRNRLLPVPILRDQIPRAGAGAGAAAPHRHRPAPRRPSALPRRRRHTATRPTHPRSTPTHSSYNYSSPSNRSSPPHHHPFSPFATHPIYTVSEPAGTPNHILLFYVAETLPPALDTTNPDPPTRTPFTPAPRAPPPPPPPRSQSNHNPATANHADAATATATATATANDHPRLTHRVRHEPAGYQPPRWPGTAASAEERLYESRLVRVEEAVGLLVAGSAAGSAEGEGGKEEGSAGVVLAEVVRRGWGAVRGRLGWELAEELAGEGEDGEREGWEDDEEWEGEGEGREDEEGSEDEEPEEEVEKLEEEEEEPKEKRLNT</sequence>
<gene>
    <name evidence="4" type="ORF">BKCO1_4100091</name>
</gene>
<dbReference type="SUPFAM" id="SSF55811">
    <property type="entry name" value="Nudix"/>
    <property type="match status" value="1"/>
</dbReference>
<feature type="region of interest" description="Disordered" evidence="2">
    <location>
        <begin position="202"/>
        <end position="243"/>
    </location>
</feature>
<dbReference type="InterPro" id="IPR020084">
    <property type="entry name" value="NUDIX_hydrolase_CS"/>
</dbReference>
<dbReference type="InterPro" id="IPR015797">
    <property type="entry name" value="NUDIX_hydrolase-like_dom_sf"/>
</dbReference>
<dbReference type="GO" id="GO:0016787">
    <property type="term" value="F:hydrolase activity"/>
    <property type="evidence" value="ECO:0007669"/>
    <property type="project" value="UniProtKB-KW"/>
</dbReference>
<organism evidence="4 5">
    <name type="scientific">Diplodia corticola</name>
    <dbReference type="NCBI Taxonomy" id="236234"/>
    <lineage>
        <taxon>Eukaryota</taxon>
        <taxon>Fungi</taxon>
        <taxon>Dikarya</taxon>
        <taxon>Ascomycota</taxon>
        <taxon>Pezizomycotina</taxon>
        <taxon>Dothideomycetes</taxon>
        <taxon>Dothideomycetes incertae sedis</taxon>
        <taxon>Botryosphaeriales</taxon>
        <taxon>Botryosphaeriaceae</taxon>
        <taxon>Diplodia</taxon>
    </lineage>
</organism>
<protein>
    <submittedName>
        <fullName evidence="4">Nudix domain-containing protein</fullName>
    </submittedName>
</protein>
<dbReference type="AlphaFoldDB" id="A0A1J9RX93"/>
<proteinExistence type="predicted"/>
<keyword evidence="1" id="KW-0378">Hydrolase</keyword>
<evidence type="ECO:0000313" key="5">
    <source>
        <dbReference type="Proteomes" id="UP000183809"/>
    </source>
</evidence>
<feature type="region of interest" description="Disordered" evidence="2">
    <location>
        <begin position="350"/>
        <end position="408"/>
    </location>
</feature>
<dbReference type="InterPro" id="IPR000086">
    <property type="entry name" value="NUDIX_hydrolase_dom"/>
</dbReference>
<feature type="compositionally biased region" description="Acidic residues" evidence="2">
    <location>
        <begin position="350"/>
        <end position="400"/>
    </location>
</feature>
<dbReference type="Proteomes" id="UP000183809">
    <property type="component" value="Unassembled WGS sequence"/>
</dbReference>
<dbReference type="Pfam" id="PF00293">
    <property type="entry name" value="NUDIX"/>
    <property type="match status" value="1"/>
</dbReference>
<comment type="caution">
    <text evidence="4">The sequence shown here is derived from an EMBL/GenBank/DDBJ whole genome shotgun (WGS) entry which is preliminary data.</text>
</comment>
<evidence type="ECO:0000256" key="2">
    <source>
        <dbReference type="SAM" id="MobiDB-lite"/>
    </source>
</evidence>
<feature type="compositionally biased region" description="Pro residues" evidence="2">
    <location>
        <begin position="208"/>
        <end position="230"/>
    </location>
</feature>
<dbReference type="GeneID" id="31016119"/>
<evidence type="ECO:0000256" key="1">
    <source>
        <dbReference type="ARBA" id="ARBA00022801"/>
    </source>
</evidence>
<evidence type="ECO:0000313" key="4">
    <source>
        <dbReference type="EMBL" id="OJD32101.1"/>
    </source>
</evidence>
<reference evidence="4 5" key="1">
    <citation type="submission" date="2016-10" db="EMBL/GenBank/DDBJ databases">
        <title>Proteomics and genomics reveal pathogen-plant mechanisms compatible with a hemibiotrophic lifestyle of Diplodia corticola.</title>
        <authorList>
            <person name="Fernandes I."/>
            <person name="De Jonge R."/>
            <person name="Van De Peer Y."/>
            <person name="Devreese B."/>
            <person name="Alves A."/>
            <person name="Esteves A.C."/>
        </authorList>
    </citation>
    <scope>NUCLEOTIDE SEQUENCE [LARGE SCALE GENOMIC DNA]</scope>
    <source>
        <strain evidence="4 5">CBS 112549</strain>
    </source>
</reference>
<dbReference type="STRING" id="236234.A0A1J9RX93"/>
<feature type="region of interest" description="Disordered" evidence="2">
    <location>
        <begin position="108"/>
        <end position="168"/>
    </location>
</feature>
<feature type="compositionally biased region" description="Low complexity" evidence="2">
    <location>
        <begin position="138"/>
        <end position="162"/>
    </location>
</feature>
<dbReference type="PROSITE" id="PS00893">
    <property type="entry name" value="NUDIX_BOX"/>
    <property type="match status" value="1"/>
</dbReference>
<accession>A0A1J9RX93</accession>
<dbReference type="EMBL" id="MNUE01000041">
    <property type="protein sequence ID" value="OJD32101.1"/>
    <property type="molecule type" value="Genomic_DNA"/>
</dbReference>
<evidence type="ECO:0000259" key="3">
    <source>
        <dbReference type="Pfam" id="PF00293"/>
    </source>
</evidence>
<name>A0A1J9RX93_9PEZI</name>